<name>Q6LS97_PHOPR</name>
<dbReference type="Proteomes" id="UP000000593">
    <property type="component" value="Chromosome 1"/>
</dbReference>
<dbReference type="STRING" id="298386.PBPRA1418"/>
<evidence type="ECO:0000256" key="1">
    <source>
        <dbReference type="SAM" id="Phobius"/>
    </source>
</evidence>
<dbReference type="AlphaFoldDB" id="Q6LS97"/>
<gene>
    <name evidence="2" type="ordered locus">PBPRA1418</name>
</gene>
<keyword evidence="3" id="KW-1185">Reference proteome</keyword>
<dbReference type="EMBL" id="CR378667">
    <property type="protein sequence ID" value="CAG19829.1"/>
    <property type="molecule type" value="Genomic_DNA"/>
</dbReference>
<evidence type="ECO:0000313" key="2">
    <source>
        <dbReference type="EMBL" id="CAG19829.1"/>
    </source>
</evidence>
<proteinExistence type="predicted"/>
<evidence type="ECO:0000313" key="3">
    <source>
        <dbReference type="Proteomes" id="UP000000593"/>
    </source>
</evidence>
<keyword evidence="1" id="KW-0812">Transmembrane</keyword>
<dbReference type="KEGG" id="ppr:PBPRA1418"/>
<keyword evidence="1" id="KW-0472">Membrane</keyword>
<keyword evidence="1" id="KW-1133">Transmembrane helix</keyword>
<dbReference type="RefSeq" id="WP_011218152.1">
    <property type="nucleotide sequence ID" value="NC_006370.1"/>
</dbReference>
<sequence>MAAVWAISTIVIKAGSNWERKMFIESSRFAASAIAGTTVVNAGLALLVFATPFGWMGLVVGGLAVAGTAAGTSIWTNNKLKSNSGDWYDDIMNWLK</sequence>
<organism evidence="2 3">
    <name type="scientific">Photobacterium profundum (strain SS9)</name>
    <dbReference type="NCBI Taxonomy" id="298386"/>
    <lineage>
        <taxon>Bacteria</taxon>
        <taxon>Pseudomonadati</taxon>
        <taxon>Pseudomonadota</taxon>
        <taxon>Gammaproteobacteria</taxon>
        <taxon>Vibrionales</taxon>
        <taxon>Vibrionaceae</taxon>
        <taxon>Photobacterium</taxon>
    </lineage>
</organism>
<dbReference type="HOGENOM" id="CLU_2357282_0_0_6"/>
<feature type="transmembrane region" description="Helical" evidence="1">
    <location>
        <begin position="55"/>
        <end position="75"/>
    </location>
</feature>
<accession>Q6LS97</accession>
<feature type="transmembrane region" description="Helical" evidence="1">
    <location>
        <begin position="29"/>
        <end position="49"/>
    </location>
</feature>
<protein>
    <submittedName>
        <fullName evidence="2">Uncharacterized protein</fullName>
    </submittedName>
</protein>
<reference evidence="3" key="1">
    <citation type="journal article" date="2005" name="Science">
        <title>Life at depth: Photobacterium profundum genome sequence and expression analysis.</title>
        <authorList>
            <person name="Vezzi A."/>
            <person name="Campanaro S."/>
            <person name="D'Angelo M."/>
            <person name="Simonato F."/>
            <person name="Vitulo N."/>
            <person name="Lauro F.M."/>
            <person name="Cestaro A."/>
            <person name="Malacrida G."/>
            <person name="Simionati B."/>
            <person name="Cannata N."/>
            <person name="Romualdi C."/>
            <person name="Bartlett D.H."/>
            <person name="Valle G."/>
        </authorList>
    </citation>
    <scope>NUCLEOTIDE SEQUENCE [LARGE SCALE GENOMIC DNA]</scope>
    <source>
        <strain evidence="3">ATCC BAA-1253 / SS9</strain>
    </source>
</reference>